<accession>A0A3S3M6V8</accession>
<keyword evidence="1" id="KW-0418">Kinase</keyword>
<comment type="caution">
    <text evidence="1">The sequence shown here is derived from an EMBL/GenBank/DDBJ whole genome shotgun (WGS) entry which is preliminary data.</text>
</comment>
<dbReference type="Proteomes" id="UP000283530">
    <property type="component" value="Unassembled WGS sequence"/>
</dbReference>
<protein>
    <submittedName>
        <fullName evidence="1">Putative leucine-rich repeat receptor-like protein kinase isoform X1</fullName>
    </submittedName>
</protein>
<dbReference type="GO" id="GO:0016301">
    <property type="term" value="F:kinase activity"/>
    <property type="evidence" value="ECO:0007669"/>
    <property type="project" value="UniProtKB-KW"/>
</dbReference>
<dbReference type="EMBL" id="QPKB01000002">
    <property type="protein sequence ID" value="RWR78161.1"/>
    <property type="molecule type" value="Genomic_DNA"/>
</dbReference>
<dbReference type="Gene3D" id="1.10.510.10">
    <property type="entry name" value="Transferase(Phosphotransferase) domain 1"/>
    <property type="match status" value="1"/>
</dbReference>
<dbReference type="OrthoDB" id="4062651at2759"/>
<sequence>MEREIIPWLAAVVRKRRFRRRVWRKKGLACYSCKRKKIWKKVWLAAACSCKKKKFGRRVYLPKENTGMKSHVYSFGVVLLQLTTGKPAIVRISASERRSLNDCAIPIAVGGDARDVIDPNLKGNHDIKTIQKVAEIARACTSPKSVDRPHMRDVVVELEYIGNEKALESGPESGGCIDSGPNPGISEFHHFRIPNFSKGFQDSGISGRLTETPGSVAD</sequence>
<gene>
    <name evidence="1" type="ORF">CKAN_00667400</name>
</gene>
<reference evidence="1 2" key="1">
    <citation type="journal article" date="2019" name="Nat. Plants">
        <title>Stout camphor tree genome fills gaps in understanding of flowering plant genome evolution.</title>
        <authorList>
            <person name="Chaw S.M."/>
            <person name="Liu Y.C."/>
            <person name="Wu Y.W."/>
            <person name="Wang H.Y."/>
            <person name="Lin C.I."/>
            <person name="Wu C.S."/>
            <person name="Ke H.M."/>
            <person name="Chang L.Y."/>
            <person name="Hsu C.Y."/>
            <person name="Yang H.T."/>
            <person name="Sudianto E."/>
            <person name="Hsu M.H."/>
            <person name="Wu K.P."/>
            <person name="Wang L.N."/>
            <person name="Leebens-Mack J.H."/>
            <person name="Tsai I.J."/>
        </authorList>
    </citation>
    <scope>NUCLEOTIDE SEQUENCE [LARGE SCALE GENOMIC DNA]</scope>
    <source>
        <strain evidence="2">cv. Chaw 1501</strain>
        <tissue evidence="1">Young leaves</tissue>
    </source>
</reference>
<dbReference type="AlphaFoldDB" id="A0A3S3M6V8"/>
<dbReference type="PANTHER" id="PTHR46146">
    <property type="entry name" value="SERINE/THREONINE-PROTEIN KINASE-LIKE PROTEIN CCR4"/>
    <property type="match status" value="1"/>
</dbReference>
<keyword evidence="1" id="KW-0808">Transferase</keyword>
<proteinExistence type="predicted"/>
<organism evidence="1 2">
    <name type="scientific">Cinnamomum micranthum f. kanehirae</name>
    <dbReference type="NCBI Taxonomy" id="337451"/>
    <lineage>
        <taxon>Eukaryota</taxon>
        <taxon>Viridiplantae</taxon>
        <taxon>Streptophyta</taxon>
        <taxon>Embryophyta</taxon>
        <taxon>Tracheophyta</taxon>
        <taxon>Spermatophyta</taxon>
        <taxon>Magnoliopsida</taxon>
        <taxon>Magnoliidae</taxon>
        <taxon>Laurales</taxon>
        <taxon>Lauraceae</taxon>
        <taxon>Cinnamomum</taxon>
    </lineage>
</organism>
<dbReference type="PANTHER" id="PTHR46146:SF3">
    <property type="entry name" value="SERINE_THREONINE-PROTEIN KINASE-LIKE PROTEIN CCR3-RELATED"/>
    <property type="match status" value="1"/>
</dbReference>
<evidence type="ECO:0000313" key="1">
    <source>
        <dbReference type="EMBL" id="RWR78161.1"/>
    </source>
</evidence>
<keyword evidence="2" id="KW-1185">Reference proteome</keyword>
<keyword evidence="1" id="KW-0675">Receptor</keyword>
<evidence type="ECO:0000313" key="2">
    <source>
        <dbReference type="Proteomes" id="UP000283530"/>
    </source>
</evidence>
<dbReference type="InterPro" id="IPR011009">
    <property type="entry name" value="Kinase-like_dom_sf"/>
</dbReference>
<name>A0A3S3M6V8_9MAGN</name>
<dbReference type="SUPFAM" id="SSF56112">
    <property type="entry name" value="Protein kinase-like (PK-like)"/>
    <property type="match status" value="1"/>
</dbReference>